<dbReference type="KEGG" id="ppai:E1956_01990"/>
<gene>
    <name evidence="1" type="ORF">E1956_01990</name>
</gene>
<protein>
    <submittedName>
        <fullName evidence="1">Uncharacterized protein</fullName>
    </submittedName>
</protein>
<name>A0A4V1AYK3_9BURK</name>
<dbReference type="Proteomes" id="UP000295727">
    <property type="component" value="Chromosome 1"/>
</dbReference>
<evidence type="ECO:0000313" key="1">
    <source>
        <dbReference type="EMBL" id="QBQ96072.1"/>
    </source>
</evidence>
<accession>A0A4V1AYK3</accession>
<evidence type="ECO:0000313" key="2">
    <source>
        <dbReference type="Proteomes" id="UP000295727"/>
    </source>
</evidence>
<dbReference type="EMBL" id="CP038148">
    <property type="protein sequence ID" value="QBQ96072.1"/>
    <property type="molecule type" value="Genomic_DNA"/>
</dbReference>
<reference evidence="1 2" key="1">
    <citation type="submission" date="2019-03" db="EMBL/GenBank/DDBJ databases">
        <title>Paraburkholderia sp. 7MH5, isolated from subtropical forest soil.</title>
        <authorList>
            <person name="Gao Z.-H."/>
            <person name="Qiu L.-H."/>
        </authorList>
    </citation>
    <scope>NUCLEOTIDE SEQUENCE [LARGE SCALE GENOMIC DNA]</scope>
    <source>
        <strain evidence="1 2">7MH5</strain>
    </source>
</reference>
<proteinExistence type="predicted"/>
<dbReference type="AlphaFoldDB" id="A0A4V1AYK3"/>
<keyword evidence="2" id="KW-1185">Reference proteome</keyword>
<dbReference type="RefSeq" id="WP_134746961.1">
    <property type="nucleotide sequence ID" value="NZ_CP038148.1"/>
</dbReference>
<sequence length="185" mass="20467">MSFAVRSGYVLQGCSAELRTLRIGLNMAKEDLTDARLSELIGMAKRVANPGARERVEGRHLRIDYRVVSVEGSHEFSLFTRQSTRLRASYSAGLRWLRQGRESVMLVRCNGPSHEHTNALEGDKISFGCHIHIATAHYLCANRSEEGFAEPTRAYANLAGALSHLVEMCNIRGFGAGNDPHSEPL</sequence>
<dbReference type="OrthoDB" id="1492420at2"/>
<organism evidence="1 2">
    <name type="scientific">Paraburkholderia pallida</name>
    <dbReference type="NCBI Taxonomy" id="2547399"/>
    <lineage>
        <taxon>Bacteria</taxon>
        <taxon>Pseudomonadati</taxon>
        <taxon>Pseudomonadota</taxon>
        <taxon>Betaproteobacteria</taxon>
        <taxon>Burkholderiales</taxon>
        <taxon>Burkholderiaceae</taxon>
        <taxon>Paraburkholderia</taxon>
    </lineage>
</organism>